<feature type="compositionally biased region" description="Polar residues" evidence="1">
    <location>
        <begin position="234"/>
        <end position="245"/>
    </location>
</feature>
<protein>
    <submittedName>
        <fullName evidence="2">Uncharacterized protein</fullName>
    </submittedName>
</protein>
<dbReference type="AlphaFoldDB" id="A0A2A9PIN7"/>
<gene>
    <name evidence="2" type="ORF">XA68_17883</name>
</gene>
<dbReference type="EMBL" id="LAZP02000082">
    <property type="protein sequence ID" value="PFH61249.1"/>
    <property type="molecule type" value="Genomic_DNA"/>
</dbReference>
<sequence>MTPSRLTRKIASSIRTWAPRAGARFITNGQGRGRRSNFPWILSVRDFPWCMPDFTIVFAKSVKFQVVLNKLDVTSQLYADKVMRFGQGIASVEPRHKFYIAEPESGGFPRPGRERPITISRKIGEGALRRGPALIVAKLDDDRKRRHDPLKDLLSLMIVMKQGQRISADECYDRAHGPINLPITEFRCRAPRDDEEDQRSWKQGSMADNKNPRTMMPPLETALHAISKAPEPLDSNQTRLTVLNSSPPPSRFSKGLE</sequence>
<feature type="region of interest" description="Disordered" evidence="1">
    <location>
        <begin position="190"/>
        <end position="216"/>
    </location>
</feature>
<accession>A0A2A9PIN7</accession>
<reference evidence="2 3" key="2">
    <citation type="journal article" date="2017" name="Sci. Rep.">
        <title>Ant-infecting Ophiocordyceps genomes reveal a high diversity of potential behavioral manipulation genes and a possible major role for enterotoxins.</title>
        <authorList>
            <person name="de Bekker C."/>
            <person name="Ohm R.A."/>
            <person name="Evans H.C."/>
            <person name="Brachmann A."/>
            <person name="Hughes D.P."/>
        </authorList>
    </citation>
    <scope>NUCLEOTIDE SEQUENCE [LARGE SCALE GENOMIC DNA]</scope>
    <source>
        <strain evidence="2 3">SC16a</strain>
    </source>
</reference>
<dbReference type="Proteomes" id="UP000037136">
    <property type="component" value="Unassembled WGS sequence"/>
</dbReference>
<proteinExistence type="predicted"/>
<feature type="region of interest" description="Disordered" evidence="1">
    <location>
        <begin position="229"/>
        <end position="257"/>
    </location>
</feature>
<name>A0A2A9PIN7_OPHUN</name>
<reference evidence="2 3" key="1">
    <citation type="journal article" date="2015" name="BMC Genomics">
        <title>Gene expression during zombie ant biting behavior reflects the complexity underlying fungal parasitic behavioral manipulation.</title>
        <authorList>
            <person name="de Bekker C."/>
            <person name="Ohm R.A."/>
            <person name="Loreto R.G."/>
            <person name="Sebastian A."/>
            <person name="Albert I."/>
            <person name="Merrow M."/>
            <person name="Brachmann A."/>
            <person name="Hughes D.P."/>
        </authorList>
    </citation>
    <scope>NUCLEOTIDE SEQUENCE [LARGE SCALE GENOMIC DNA]</scope>
    <source>
        <strain evidence="2 3">SC16a</strain>
    </source>
</reference>
<evidence type="ECO:0000313" key="3">
    <source>
        <dbReference type="Proteomes" id="UP000037136"/>
    </source>
</evidence>
<organism evidence="2 3">
    <name type="scientific">Ophiocordyceps unilateralis</name>
    <name type="common">Zombie-ant fungus</name>
    <name type="synonym">Torrubia unilateralis</name>
    <dbReference type="NCBI Taxonomy" id="268505"/>
    <lineage>
        <taxon>Eukaryota</taxon>
        <taxon>Fungi</taxon>
        <taxon>Dikarya</taxon>
        <taxon>Ascomycota</taxon>
        <taxon>Pezizomycotina</taxon>
        <taxon>Sordariomycetes</taxon>
        <taxon>Hypocreomycetidae</taxon>
        <taxon>Hypocreales</taxon>
        <taxon>Ophiocordycipitaceae</taxon>
        <taxon>Ophiocordyceps</taxon>
    </lineage>
</organism>
<evidence type="ECO:0000256" key="1">
    <source>
        <dbReference type="SAM" id="MobiDB-lite"/>
    </source>
</evidence>
<keyword evidence="3" id="KW-1185">Reference proteome</keyword>
<evidence type="ECO:0000313" key="2">
    <source>
        <dbReference type="EMBL" id="PFH61249.1"/>
    </source>
</evidence>
<comment type="caution">
    <text evidence="2">The sequence shown here is derived from an EMBL/GenBank/DDBJ whole genome shotgun (WGS) entry which is preliminary data.</text>
</comment>